<dbReference type="EMBL" id="JAKOGG010000091">
    <property type="protein sequence ID" value="MCS4558720.1"/>
    <property type="molecule type" value="Genomic_DNA"/>
</dbReference>
<gene>
    <name evidence="2" type="ORF">L9G74_20065</name>
</gene>
<reference evidence="3" key="1">
    <citation type="submission" date="2023-07" db="EMBL/GenBank/DDBJ databases">
        <title>Shewanella mangrovi sp. nov., an acetaldehyde- degrading bacterium isolated from mangrove sediment.</title>
        <authorList>
            <person name="Liu Y."/>
        </authorList>
    </citation>
    <scope>NUCLEOTIDE SEQUENCE [LARGE SCALE GENOMIC DNA]</scope>
    <source>
        <strain evidence="3">C32</strain>
    </source>
</reference>
<organism evidence="2 3">
    <name type="scientific">Shewanella electrica</name>
    <dbReference type="NCBI Taxonomy" id="515560"/>
    <lineage>
        <taxon>Bacteria</taxon>
        <taxon>Pseudomonadati</taxon>
        <taxon>Pseudomonadota</taxon>
        <taxon>Gammaproteobacteria</taxon>
        <taxon>Alteromonadales</taxon>
        <taxon>Shewanellaceae</taxon>
        <taxon>Shewanella</taxon>
    </lineage>
</organism>
<evidence type="ECO:0000313" key="2">
    <source>
        <dbReference type="EMBL" id="MCS4558720.1"/>
    </source>
</evidence>
<keyword evidence="3" id="KW-1185">Reference proteome</keyword>
<feature type="compositionally biased region" description="Basic residues" evidence="1">
    <location>
        <begin position="97"/>
        <end position="116"/>
    </location>
</feature>
<evidence type="ECO:0000313" key="3">
    <source>
        <dbReference type="Proteomes" id="UP001201549"/>
    </source>
</evidence>
<feature type="non-terminal residue" evidence="2">
    <location>
        <position position="1"/>
    </location>
</feature>
<protein>
    <submittedName>
        <fullName evidence="2">Uncharacterized protein</fullName>
    </submittedName>
</protein>
<comment type="caution">
    <text evidence="2">The sequence shown here is derived from an EMBL/GenBank/DDBJ whole genome shotgun (WGS) entry which is preliminary data.</text>
</comment>
<evidence type="ECO:0000256" key="1">
    <source>
        <dbReference type="SAM" id="MobiDB-lite"/>
    </source>
</evidence>
<dbReference type="Proteomes" id="UP001201549">
    <property type="component" value="Unassembled WGS sequence"/>
</dbReference>
<feature type="compositionally biased region" description="Basic and acidic residues" evidence="1">
    <location>
        <begin position="59"/>
        <end position="96"/>
    </location>
</feature>
<proteinExistence type="predicted"/>
<feature type="non-terminal residue" evidence="2">
    <location>
        <position position="116"/>
    </location>
</feature>
<feature type="region of interest" description="Disordered" evidence="1">
    <location>
        <begin position="58"/>
        <end position="116"/>
    </location>
</feature>
<sequence>KTWQQEERRFGPQRRWFEGVVGRFGISEPGVEERRRRRGREEKFRGEKRTFWFKLHMGPWDRTRESGENGNRRQRGNDGKNGGEEEVMEKKKENVIGKKKKRRREDKIMGGKKKKG</sequence>
<accession>A0ABT2FST2</accession>
<name>A0ABT2FST2_9GAMM</name>